<evidence type="ECO:0000313" key="3">
    <source>
        <dbReference type="Proteomes" id="UP000077755"/>
    </source>
</evidence>
<reference evidence="2" key="1">
    <citation type="journal article" date="2016" name="Nat. Genet.">
        <title>A high-quality carrot genome assembly provides new insights into carotenoid accumulation and asterid genome evolution.</title>
        <authorList>
            <person name="Iorizzo M."/>
            <person name="Ellison S."/>
            <person name="Senalik D."/>
            <person name="Zeng P."/>
            <person name="Satapoomin P."/>
            <person name="Huang J."/>
            <person name="Bowman M."/>
            <person name="Iovene M."/>
            <person name="Sanseverino W."/>
            <person name="Cavagnaro P."/>
            <person name="Yildiz M."/>
            <person name="Macko-Podgorni A."/>
            <person name="Moranska E."/>
            <person name="Grzebelus E."/>
            <person name="Grzebelus D."/>
            <person name="Ashrafi H."/>
            <person name="Zheng Z."/>
            <person name="Cheng S."/>
            <person name="Spooner D."/>
            <person name="Van Deynze A."/>
            <person name="Simon P."/>
        </authorList>
    </citation>
    <scope>NUCLEOTIDE SEQUENCE</scope>
    <source>
        <tissue evidence="2">Leaf</tissue>
    </source>
</reference>
<dbReference type="EMBL" id="CP093346">
    <property type="protein sequence ID" value="WOG95657.1"/>
    <property type="molecule type" value="Genomic_DNA"/>
</dbReference>
<evidence type="ECO:0000256" key="1">
    <source>
        <dbReference type="SAM" id="Phobius"/>
    </source>
</evidence>
<keyword evidence="1" id="KW-0472">Membrane</keyword>
<feature type="transmembrane region" description="Helical" evidence="1">
    <location>
        <begin position="90"/>
        <end position="108"/>
    </location>
</feature>
<accession>A0AAF1AWF3</accession>
<sequence>MGNRGPSPVVPFLMVGVLSLIIFGPTLLYLSEFIIPLFLGDEESGLFSFLMLLLPIVLLAIIHLITLCFPTRRYGAGNVQSLSSGYDSDGFGVGTLLLVVLFFILYNLV</sequence>
<keyword evidence="1" id="KW-0812">Transmembrane</keyword>
<keyword evidence="1" id="KW-1133">Transmembrane helix</keyword>
<protein>
    <submittedName>
        <fullName evidence="2">Uncharacterized protein</fullName>
    </submittedName>
</protein>
<reference evidence="2" key="2">
    <citation type="submission" date="2022-03" db="EMBL/GenBank/DDBJ databases">
        <title>Draft title - Genomic analysis of global carrot germplasm unveils the trajectory of domestication and the origin of high carotenoid orange carrot.</title>
        <authorList>
            <person name="Iorizzo M."/>
            <person name="Ellison S."/>
            <person name="Senalik D."/>
            <person name="Macko-Podgorni A."/>
            <person name="Grzebelus D."/>
            <person name="Bostan H."/>
            <person name="Rolling W."/>
            <person name="Curaba J."/>
            <person name="Simon P."/>
        </authorList>
    </citation>
    <scope>NUCLEOTIDE SEQUENCE</scope>
    <source>
        <tissue evidence="2">Leaf</tissue>
    </source>
</reference>
<gene>
    <name evidence="2" type="ORF">DCAR_0414984</name>
</gene>
<feature type="transmembrane region" description="Helical" evidence="1">
    <location>
        <begin position="12"/>
        <end position="39"/>
    </location>
</feature>
<dbReference type="Proteomes" id="UP000077755">
    <property type="component" value="Chromosome 4"/>
</dbReference>
<dbReference type="AlphaFoldDB" id="A0AAF1AWF3"/>
<name>A0AAF1AWF3_DAUCS</name>
<feature type="transmembrane region" description="Helical" evidence="1">
    <location>
        <begin position="45"/>
        <end position="69"/>
    </location>
</feature>
<organism evidence="2 3">
    <name type="scientific">Daucus carota subsp. sativus</name>
    <name type="common">Carrot</name>
    <dbReference type="NCBI Taxonomy" id="79200"/>
    <lineage>
        <taxon>Eukaryota</taxon>
        <taxon>Viridiplantae</taxon>
        <taxon>Streptophyta</taxon>
        <taxon>Embryophyta</taxon>
        <taxon>Tracheophyta</taxon>
        <taxon>Spermatophyta</taxon>
        <taxon>Magnoliopsida</taxon>
        <taxon>eudicotyledons</taxon>
        <taxon>Gunneridae</taxon>
        <taxon>Pentapetalae</taxon>
        <taxon>asterids</taxon>
        <taxon>campanulids</taxon>
        <taxon>Apiales</taxon>
        <taxon>Apiaceae</taxon>
        <taxon>Apioideae</taxon>
        <taxon>Scandiceae</taxon>
        <taxon>Daucinae</taxon>
        <taxon>Daucus</taxon>
        <taxon>Daucus sect. Daucus</taxon>
    </lineage>
</organism>
<evidence type="ECO:0000313" key="2">
    <source>
        <dbReference type="EMBL" id="WOG95657.1"/>
    </source>
</evidence>
<keyword evidence="3" id="KW-1185">Reference proteome</keyword>
<proteinExistence type="predicted"/>